<organism evidence="2 3">
    <name type="scientific">Prauserella cavernicola</name>
    <dbReference type="NCBI Taxonomy" id="2800127"/>
    <lineage>
        <taxon>Bacteria</taxon>
        <taxon>Bacillati</taxon>
        <taxon>Actinomycetota</taxon>
        <taxon>Actinomycetes</taxon>
        <taxon>Pseudonocardiales</taxon>
        <taxon>Pseudonocardiaceae</taxon>
        <taxon>Prauserella</taxon>
    </lineage>
</organism>
<protein>
    <submittedName>
        <fullName evidence="2">Uncharacterized protein</fullName>
    </submittedName>
</protein>
<dbReference type="EMBL" id="JAENJH010000002">
    <property type="protein sequence ID" value="MBK1785049.1"/>
    <property type="molecule type" value="Genomic_DNA"/>
</dbReference>
<feature type="signal peptide" evidence="1">
    <location>
        <begin position="1"/>
        <end position="24"/>
    </location>
</feature>
<evidence type="ECO:0000313" key="2">
    <source>
        <dbReference type="EMBL" id="MBK1785049.1"/>
    </source>
</evidence>
<sequence>MLKRCAPVALGLLLLAGCSEVNEAVDGVNNATNKASVCGQALGIADLNPNVDPEQVQANAEEKAGELRDLAGQVAEQDVKQTLGAMADGYLEFEQRKLDNLSAFNEWLQRNLENLDQLRQACL</sequence>
<comment type="caution">
    <text evidence="2">The sequence shown here is derived from an EMBL/GenBank/DDBJ whole genome shotgun (WGS) entry which is preliminary data.</text>
</comment>
<dbReference type="AlphaFoldDB" id="A0A934V4T3"/>
<dbReference type="PROSITE" id="PS51257">
    <property type="entry name" value="PROKAR_LIPOPROTEIN"/>
    <property type="match status" value="1"/>
</dbReference>
<name>A0A934V4T3_9PSEU</name>
<proteinExistence type="predicted"/>
<keyword evidence="3" id="KW-1185">Reference proteome</keyword>
<evidence type="ECO:0000256" key="1">
    <source>
        <dbReference type="SAM" id="SignalP"/>
    </source>
</evidence>
<reference evidence="2" key="1">
    <citation type="submission" date="2020-12" db="EMBL/GenBank/DDBJ databases">
        <title>Prauserella sp. ASG 168, a novel actinomycete isolated from cave rock.</title>
        <authorList>
            <person name="Suriyachadkun C."/>
        </authorList>
    </citation>
    <scope>NUCLEOTIDE SEQUENCE</scope>
    <source>
        <strain evidence="2">ASG 168</strain>
    </source>
</reference>
<gene>
    <name evidence="2" type="ORF">JHE00_12000</name>
</gene>
<dbReference type="Proteomes" id="UP000635245">
    <property type="component" value="Unassembled WGS sequence"/>
</dbReference>
<evidence type="ECO:0000313" key="3">
    <source>
        <dbReference type="Proteomes" id="UP000635245"/>
    </source>
</evidence>
<accession>A0A934V4T3</accession>
<keyword evidence="1" id="KW-0732">Signal</keyword>
<dbReference type="RefSeq" id="WP_200317896.1">
    <property type="nucleotide sequence ID" value="NZ_JAENJH010000002.1"/>
</dbReference>
<feature type="chain" id="PRO_5037025791" evidence="1">
    <location>
        <begin position="25"/>
        <end position="123"/>
    </location>
</feature>